<sequence>MIFGTCPGPGTPPFPGFACAHPHHRNVSPLPLTAPLPVCGLDAPQSSSAARLAPSGSAHVLRPPILPGRPLPRHSMGHKLTHTIQCFALRPWRQARHGPHSTPPPIRALRAARCCTARWSRTAAVTQPLATALTTCCRRRLPSRCVAVRHPWCCPPSSGPPVAFGGCSLRMFYPQMSFCALPTTPPLLSSSYGTGRITK</sequence>
<name>A0AAD7GT53_MYCRO</name>
<comment type="caution">
    <text evidence="2">The sequence shown here is derived from an EMBL/GenBank/DDBJ whole genome shotgun (WGS) entry which is preliminary data.</text>
</comment>
<evidence type="ECO:0000256" key="1">
    <source>
        <dbReference type="SAM" id="MobiDB-lite"/>
    </source>
</evidence>
<evidence type="ECO:0000313" key="2">
    <source>
        <dbReference type="EMBL" id="KAJ7704811.1"/>
    </source>
</evidence>
<evidence type="ECO:0000313" key="3">
    <source>
        <dbReference type="Proteomes" id="UP001221757"/>
    </source>
</evidence>
<feature type="region of interest" description="Disordered" evidence="1">
    <location>
        <begin position="50"/>
        <end position="73"/>
    </location>
</feature>
<dbReference type="Proteomes" id="UP001221757">
    <property type="component" value="Unassembled WGS sequence"/>
</dbReference>
<dbReference type="AlphaFoldDB" id="A0AAD7GT53"/>
<keyword evidence="3" id="KW-1185">Reference proteome</keyword>
<proteinExistence type="predicted"/>
<gene>
    <name evidence="2" type="ORF">B0H17DRAFT_1038610</name>
</gene>
<reference evidence="2" key="1">
    <citation type="submission" date="2023-03" db="EMBL/GenBank/DDBJ databases">
        <title>Massive genome expansion in bonnet fungi (Mycena s.s.) driven by repeated elements and novel gene families across ecological guilds.</title>
        <authorList>
            <consortium name="Lawrence Berkeley National Laboratory"/>
            <person name="Harder C.B."/>
            <person name="Miyauchi S."/>
            <person name="Viragh M."/>
            <person name="Kuo A."/>
            <person name="Thoen E."/>
            <person name="Andreopoulos B."/>
            <person name="Lu D."/>
            <person name="Skrede I."/>
            <person name="Drula E."/>
            <person name="Henrissat B."/>
            <person name="Morin E."/>
            <person name="Kohler A."/>
            <person name="Barry K."/>
            <person name="LaButti K."/>
            <person name="Morin E."/>
            <person name="Salamov A."/>
            <person name="Lipzen A."/>
            <person name="Mereny Z."/>
            <person name="Hegedus B."/>
            <person name="Baldrian P."/>
            <person name="Stursova M."/>
            <person name="Weitz H."/>
            <person name="Taylor A."/>
            <person name="Grigoriev I.V."/>
            <person name="Nagy L.G."/>
            <person name="Martin F."/>
            <person name="Kauserud H."/>
        </authorList>
    </citation>
    <scope>NUCLEOTIDE SEQUENCE</scope>
    <source>
        <strain evidence="2">CBHHK067</strain>
    </source>
</reference>
<protein>
    <submittedName>
        <fullName evidence="2">Uncharacterized protein</fullName>
    </submittedName>
</protein>
<accession>A0AAD7GT53</accession>
<organism evidence="2 3">
    <name type="scientific">Mycena rosella</name>
    <name type="common">Pink bonnet</name>
    <name type="synonym">Agaricus rosellus</name>
    <dbReference type="NCBI Taxonomy" id="1033263"/>
    <lineage>
        <taxon>Eukaryota</taxon>
        <taxon>Fungi</taxon>
        <taxon>Dikarya</taxon>
        <taxon>Basidiomycota</taxon>
        <taxon>Agaricomycotina</taxon>
        <taxon>Agaricomycetes</taxon>
        <taxon>Agaricomycetidae</taxon>
        <taxon>Agaricales</taxon>
        <taxon>Marasmiineae</taxon>
        <taxon>Mycenaceae</taxon>
        <taxon>Mycena</taxon>
    </lineage>
</organism>
<dbReference type="EMBL" id="JARKIE010000009">
    <property type="protein sequence ID" value="KAJ7704811.1"/>
    <property type="molecule type" value="Genomic_DNA"/>
</dbReference>